<gene>
    <name evidence="1" type="ORF">GMARGA_LOCUS33390</name>
</gene>
<proteinExistence type="predicted"/>
<protein>
    <submittedName>
        <fullName evidence="1">23571_t:CDS:1</fullName>
    </submittedName>
</protein>
<organism evidence="1 2">
    <name type="scientific">Gigaspora margarita</name>
    <dbReference type="NCBI Taxonomy" id="4874"/>
    <lineage>
        <taxon>Eukaryota</taxon>
        <taxon>Fungi</taxon>
        <taxon>Fungi incertae sedis</taxon>
        <taxon>Mucoromycota</taxon>
        <taxon>Glomeromycotina</taxon>
        <taxon>Glomeromycetes</taxon>
        <taxon>Diversisporales</taxon>
        <taxon>Gigasporaceae</taxon>
        <taxon>Gigaspora</taxon>
    </lineage>
</organism>
<evidence type="ECO:0000313" key="2">
    <source>
        <dbReference type="Proteomes" id="UP000789901"/>
    </source>
</evidence>
<comment type="caution">
    <text evidence="1">The sequence shown here is derived from an EMBL/GenBank/DDBJ whole genome shotgun (WGS) entry which is preliminary data.</text>
</comment>
<reference evidence="1 2" key="1">
    <citation type="submission" date="2021-06" db="EMBL/GenBank/DDBJ databases">
        <authorList>
            <person name="Kallberg Y."/>
            <person name="Tangrot J."/>
            <person name="Rosling A."/>
        </authorList>
    </citation>
    <scope>NUCLEOTIDE SEQUENCE [LARGE SCALE GENOMIC DNA]</scope>
    <source>
        <strain evidence="1 2">120-4 pot B 10/14</strain>
    </source>
</reference>
<evidence type="ECO:0000313" key="1">
    <source>
        <dbReference type="EMBL" id="CAG8837208.1"/>
    </source>
</evidence>
<dbReference type="Proteomes" id="UP000789901">
    <property type="component" value="Unassembled WGS sequence"/>
</dbReference>
<sequence length="43" mass="4728">SKTGSSIQTELSSNSGWPLADIWKEFNSINNGVEKHKGASCRY</sequence>
<accession>A0ABN7WQJ3</accession>
<name>A0ABN7WQJ3_GIGMA</name>
<feature type="non-terminal residue" evidence="1">
    <location>
        <position position="1"/>
    </location>
</feature>
<dbReference type="EMBL" id="CAJVQB010055325">
    <property type="protein sequence ID" value="CAG8837208.1"/>
    <property type="molecule type" value="Genomic_DNA"/>
</dbReference>
<keyword evidence="2" id="KW-1185">Reference proteome</keyword>